<feature type="region of interest" description="Disordered" evidence="7">
    <location>
        <begin position="393"/>
        <end position="414"/>
    </location>
</feature>
<evidence type="ECO:0000313" key="10">
    <source>
        <dbReference type="Proteomes" id="UP000494206"/>
    </source>
</evidence>
<feature type="domain" description="PLD phosphodiesterase" evidence="8">
    <location>
        <begin position="147"/>
        <end position="174"/>
    </location>
</feature>
<protein>
    <recommendedName>
        <fullName evidence="2">phospholipase D</fullName>
        <ecNumber evidence="2">3.1.4.4</ecNumber>
    </recommendedName>
</protein>
<comment type="catalytic activity">
    <reaction evidence="1">
        <text>a 1,2-diacyl-sn-glycero-3-phosphocholine + H2O = a 1,2-diacyl-sn-glycero-3-phosphate + choline + H(+)</text>
        <dbReference type="Rhea" id="RHEA:14445"/>
        <dbReference type="ChEBI" id="CHEBI:15354"/>
        <dbReference type="ChEBI" id="CHEBI:15377"/>
        <dbReference type="ChEBI" id="CHEBI:15378"/>
        <dbReference type="ChEBI" id="CHEBI:57643"/>
        <dbReference type="ChEBI" id="CHEBI:58608"/>
        <dbReference type="EC" id="3.1.4.4"/>
    </reaction>
</comment>
<dbReference type="GO" id="GO:0009395">
    <property type="term" value="P:phospholipid catabolic process"/>
    <property type="evidence" value="ECO:0007669"/>
    <property type="project" value="TreeGrafter"/>
</dbReference>
<keyword evidence="10" id="KW-1185">Reference proteome</keyword>
<evidence type="ECO:0000256" key="2">
    <source>
        <dbReference type="ARBA" id="ARBA00012027"/>
    </source>
</evidence>
<proteinExistence type="predicted"/>
<evidence type="ECO:0000256" key="7">
    <source>
        <dbReference type="SAM" id="MobiDB-lite"/>
    </source>
</evidence>
<evidence type="ECO:0000256" key="1">
    <source>
        <dbReference type="ARBA" id="ARBA00000798"/>
    </source>
</evidence>
<dbReference type="SMART" id="SM00155">
    <property type="entry name" value="PLDc"/>
    <property type="match status" value="1"/>
</dbReference>
<evidence type="ECO:0000256" key="5">
    <source>
        <dbReference type="ARBA" id="ARBA00022963"/>
    </source>
</evidence>
<keyword evidence="4" id="KW-0378">Hydrolase</keyword>
<dbReference type="SUPFAM" id="SSF56024">
    <property type="entry name" value="Phospholipase D/nuclease"/>
    <property type="match status" value="1"/>
</dbReference>
<name>A0A8S1EZW5_9PELO</name>
<dbReference type="Gene3D" id="3.30.870.10">
    <property type="entry name" value="Endonuclease Chain A"/>
    <property type="match status" value="1"/>
</dbReference>
<keyword evidence="5" id="KW-0442">Lipid degradation</keyword>
<dbReference type="InterPro" id="IPR015679">
    <property type="entry name" value="PLipase_D_fam"/>
</dbReference>
<dbReference type="InterPro" id="IPR001736">
    <property type="entry name" value="PLipase_D/transphosphatidylase"/>
</dbReference>
<comment type="caution">
    <text evidence="9">The sequence shown here is derived from an EMBL/GenBank/DDBJ whole genome shotgun (WGS) entry which is preliminary data.</text>
</comment>
<dbReference type="PANTHER" id="PTHR18896">
    <property type="entry name" value="PHOSPHOLIPASE D"/>
    <property type="match status" value="1"/>
</dbReference>
<dbReference type="PROSITE" id="PS50035">
    <property type="entry name" value="PLD"/>
    <property type="match status" value="1"/>
</dbReference>
<organism evidence="9 10">
    <name type="scientific">Caenorhabditis bovis</name>
    <dbReference type="NCBI Taxonomy" id="2654633"/>
    <lineage>
        <taxon>Eukaryota</taxon>
        <taxon>Metazoa</taxon>
        <taxon>Ecdysozoa</taxon>
        <taxon>Nematoda</taxon>
        <taxon>Chromadorea</taxon>
        <taxon>Rhabditida</taxon>
        <taxon>Rhabditina</taxon>
        <taxon>Rhabditomorpha</taxon>
        <taxon>Rhabditoidea</taxon>
        <taxon>Rhabditidae</taxon>
        <taxon>Peloderinae</taxon>
        <taxon>Caenorhabditis</taxon>
    </lineage>
</organism>
<evidence type="ECO:0000313" key="9">
    <source>
        <dbReference type="EMBL" id="CAB3406112.1"/>
    </source>
</evidence>
<keyword evidence="3" id="KW-0677">Repeat</keyword>
<dbReference type="EC" id="3.1.4.4" evidence="2"/>
<dbReference type="OrthoDB" id="14911at2759"/>
<keyword evidence="6" id="KW-0443">Lipid metabolism</keyword>
<evidence type="ECO:0000256" key="6">
    <source>
        <dbReference type="ARBA" id="ARBA00023098"/>
    </source>
</evidence>
<dbReference type="Proteomes" id="UP000494206">
    <property type="component" value="Unassembled WGS sequence"/>
</dbReference>
<dbReference type="GO" id="GO:0060627">
    <property type="term" value="P:regulation of vesicle-mediated transport"/>
    <property type="evidence" value="ECO:0007669"/>
    <property type="project" value="TreeGrafter"/>
</dbReference>
<gene>
    <name evidence="9" type="ORF">CBOVIS_LOCUS8227</name>
</gene>
<reference evidence="9 10" key="1">
    <citation type="submission" date="2020-04" db="EMBL/GenBank/DDBJ databases">
        <authorList>
            <person name="Laetsch R D."/>
            <person name="Stevens L."/>
            <person name="Kumar S."/>
            <person name="Blaxter L. M."/>
        </authorList>
    </citation>
    <scope>NUCLEOTIDE SEQUENCE [LARGE SCALE GENOMIC DNA]</scope>
</reference>
<dbReference type="EMBL" id="CADEPM010000005">
    <property type="protein sequence ID" value="CAB3406112.1"/>
    <property type="molecule type" value="Genomic_DNA"/>
</dbReference>
<evidence type="ECO:0000256" key="3">
    <source>
        <dbReference type="ARBA" id="ARBA00022737"/>
    </source>
</evidence>
<dbReference type="Pfam" id="PF00614">
    <property type="entry name" value="PLDc"/>
    <property type="match status" value="1"/>
</dbReference>
<dbReference type="GO" id="GO:0004630">
    <property type="term" value="F:phospholipase D activity"/>
    <property type="evidence" value="ECO:0007669"/>
    <property type="project" value="UniProtKB-EC"/>
</dbReference>
<dbReference type="PANTHER" id="PTHR18896:SF76">
    <property type="entry name" value="PHOSPHOLIPASE"/>
    <property type="match status" value="1"/>
</dbReference>
<sequence length="441" mass="49409">MDYKNSKFPSLEYCNYCYPTADRHKDDYYYKRQGVSLFAWLCIDNLKLCCPEGHFGPLSTSKLKAMLSTSKLKTSKEKILLAKNAMKGASESVIQDQKDVQNFGFAIQEEKIALGVNSVYTKRTLQALHKNIKVMRHPDHYPGTGTVFWAHHEKLLIIDQLISFVGGVDLCFGRWDDNRHLLTDMGSVQFSARHAVNTNMASGLRSLISAPLTLSPLGLEENEKIVPREPTIDEVDEVAERDKVQTAEENGLVKETVNTDKETGQVAVRVLRREIPQTGDPVRHSSPADPVKTWKVEKAETVVESTSTENNKTTIHSKTSAVETAKIKFMSTGGANNHIRRSASSAERQRKKVPLEILDKAGLVTSMVEKAAKSGIDLSEAKKKYKEYVDSGAVKKEKQRAQTPPNGKKKKLSTVVQNWKSNRAKRKWKQMLENDGATIGY</sequence>
<evidence type="ECO:0000259" key="8">
    <source>
        <dbReference type="PROSITE" id="PS50035"/>
    </source>
</evidence>
<evidence type="ECO:0000256" key="4">
    <source>
        <dbReference type="ARBA" id="ARBA00022801"/>
    </source>
</evidence>
<dbReference type="AlphaFoldDB" id="A0A8S1EZW5"/>
<accession>A0A8S1EZW5</accession>